<evidence type="ECO:0000313" key="1">
    <source>
        <dbReference type="EMBL" id="CAD7014838.1"/>
    </source>
</evidence>
<sequence length="176" mass="18581">MEHEILYALTPPPTPFATPALSPSPAPPFRLPCFRVCNFNLSQSQKLFHCLRDSHPDTNTPATHAAHGRDCATSLMRAECVANGNAAAMSNDINGAGNGARISTYGMTDECGPSTTLVLTCEIDTRVETSAIVRSAGQGSPIYLELVLCFGEEVELIEAISVGSSIITVVSTLLSA</sequence>
<name>A0A811VES7_CERCA</name>
<dbReference type="EMBL" id="CAJHJT010000056">
    <property type="protein sequence ID" value="CAD7014838.1"/>
    <property type="molecule type" value="Genomic_DNA"/>
</dbReference>
<keyword evidence="2" id="KW-1185">Reference proteome</keyword>
<accession>A0A811VES7</accession>
<proteinExistence type="predicted"/>
<comment type="caution">
    <text evidence="1">The sequence shown here is derived from an EMBL/GenBank/DDBJ whole genome shotgun (WGS) entry which is preliminary data.</text>
</comment>
<dbReference type="Proteomes" id="UP000606786">
    <property type="component" value="Unassembled WGS sequence"/>
</dbReference>
<reference evidence="1" key="1">
    <citation type="submission" date="2020-11" db="EMBL/GenBank/DDBJ databases">
        <authorList>
            <person name="Whitehead M."/>
        </authorList>
    </citation>
    <scope>NUCLEOTIDE SEQUENCE</scope>
    <source>
        <strain evidence="1">EGII</strain>
    </source>
</reference>
<dbReference type="AlphaFoldDB" id="A0A811VES7"/>
<organism evidence="1 2">
    <name type="scientific">Ceratitis capitata</name>
    <name type="common">Mediterranean fruit fly</name>
    <name type="synonym">Tephritis capitata</name>
    <dbReference type="NCBI Taxonomy" id="7213"/>
    <lineage>
        <taxon>Eukaryota</taxon>
        <taxon>Metazoa</taxon>
        <taxon>Ecdysozoa</taxon>
        <taxon>Arthropoda</taxon>
        <taxon>Hexapoda</taxon>
        <taxon>Insecta</taxon>
        <taxon>Pterygota</taxon>
        <taxon>Neoptera</taxon>
        <taxon>Endopterygota</taxon>
        <taxon>Diptera</taxon>
        <taxon>Brachycera</taxon>
        <taxon>Muscomorpha</taxon>
        <taxon>Tephritoidea</taxon>
        <taxon>Tephritidae</taxon>
        <taxon>Ceratitis</taxon>
        <taxon>Ceratitis</taxon>
    </lineage>
</organism>
<protein>
    <submittedName>
        <fullName evidence="1">(Mediterranean fruit fly) hypothetical protein</fullName>
    </submittedName>
</protein>
<gene>
    <name evidence="1" type="ORF">CCAP1982_LOCUS22805</name>
</gene>
<evidence type="ECO:0000313" key="2">
    <source>
        <dbReference type="Proteomes" id="UP000606786"/>
    </source>
</evidence>